<evidence type="ECO:0000313" key="1">
    <source>
        <dbReference type="EMBL" id="RDE18347.1"/>
    </source>
</evidence>
<organism evidence="1 2">
    <name type="scientific">Motiliproteus coralliicola</name>
    <dbReference type="NCBI Taxonomy" id="2283196"/>
    <lineage>
        <taxon>Bacteria</taxon>
        <taxon>Pseudomonadati</taxon>
        <taxon>Pseudomonadota</taxon>
        <taxon>Gammaproteobacteria</taxon>
        <taxon>Oceanospirillales</taxon>
        <taxon>Oceanospirillaceae</taxon>
        <taxon>Motiliproteus</taxon>
    </lineage>
</organism>
<dbReference type="EMBL" id="QQOH01000005">
    <property type="protein sequence ID" value="RDE18347.1"/>
    <property type="molecule type" value="Genomic_DNA"/>
</dbReference>
<proteinExistence type="predicted"/>
<sequence length="86" mass="10123">MQERELKLLYNAGFFELCRAVPVSMAKGWTLKFRTKDNREETLMLQRGQREREFKSLDGAVSVARKIGFDWVRVEIGEIQWDEQVG</sequence>
<accession>A0A369W9K2</accession>
<name>A0A369W9K2_9GAMM</name>
<protein>
    <recommendedName>
        <fullName evidence="3">Plasmid replication protein RepB</fullName>
    </recommendedName>
</protein>
<dbReference type="Proteomes" id="UP000253769">
    <property type="component" value="Unassembled WGS sequence"/>
</dbReference>
<dbReference type="AlphaFoldDB" id="A0A369W9K2"/>
<keyword evidence="2" id="KW-1185">Reference proteome</keyword>
<dbReference type="RefSeq" id="WP_114696922.1">
    <property type="nucleotide sequence ID" value="NZ_QQOH01000005.1"/>
</dbReference>
<evidence type="ECO:0008006" key="3">
    <source>
        <dbReference type="Google" id="ProtNLM"/>
    </source>
</evidence>
<evidence type="ECO:0000313" key="2">
    <source>
        <dbReference type="Proteomes" id="UP000253769"/>
    </source>
</evidence>
<gene>
    <name evidence="1" type="ORF">DV711_16960</name>
</gene>
<reference evidence="1 2" key="1">
    <citation type="submission" date="2018-07" db="EMBL/GenBank/DDBJ databases">
        <title>Motiliproteus coralliicola sp. nov., a bacterium isolated from Coral.</title>
        <authorList>
            <person name="Wang G."/>
        </authorList>
    </citation>
    <scope>NUCLEOTIDE SEQUENCE [LARGE SCALE GENOMIC DNA]</scope>
    <source>
        <strain evidence="1 2">C34</strain>
    </source>
</reference>
<comment type="caution">
    <text evidence="1">The sequence shown here is derived from an EMBL/GenBank/DDBJ whole genome shotgun (WGS) entry which is preliminary data.</text>
</comment>
<dbReference type="OrthoDB" id="5905816at2"/>